<gene>
    <name evidence="2" type="ORF">PBT88_07265</name>
</gene>
<reference evidence="2 3" key="1">
    <citation type="submission" date="2022-12" db="EMBL/GenBank/DDBJ databases">
        <title>Sphingomonas abieness sp. nov., an endophytic bacterium isolated from Abies koreana.</title>
        <authorList>
            <person name="Jiang L."/>
            <person name="Lee J."/>
        </authorList>
    </citation>
    <scope>NUCLEOTIDE SEQUENCE [LARGE SCALE GENOMIC DNA]</scope>
    <source>
        <strain evidence="3">PAMB 00755</strain>
    </source>
</reference>
<dbReference type="RefSeq" id="WP_270078528.1">
    <property type="nucleotide sequence ID" value="NZ_CP115174.1"/>
</dbReference>
<keyword evidence="1" id="KW-0175">Coiled coil</keyword>
<proteinExistence type="predicted"/>
<evidence type="ECO:0000256" key="1">
    <source>
        <dbReference type="SAM" id="Coils"/>
    </source>
</evidence>
<organism evidence="2 3">
    <name type="scientific">Sphingomonas abietis</name>
    <dbReference type="NCBI Taxonomy" id="3012344"/>
    <lineage>
        <taxon>Bacteria</taxon>
        <taxon>Pseudomonadati</taxon>
        <taxon>Pseudomonadota</taxon>
        <taxon>Alphaproteobacteria</taxon>
        <taxon>Sphingomonadales</taxon>
        <taxon>Sphingomonadaceae</taxon>
        <taxon>Sphingomonas</taxon>
    </lineage>
</organism>
<dbReference type="EMBL" id="CP115174">
    <property type="protein sequence ID" value="WBO23899.1"/>
    <property type="molecule type" value="Genomic_DNA"/>
</dbReference>
<sequence>MTPISPARLREMVGEATALPWCTDPFQPDYPGDGVPIIGLRLDGDGKPLVTPTNGIVAAACLLPTEIDALDASRAEANAALIVAAVNSLPRLLDEIEGLKTEAELFDADHADQNRMVDRIADLIGIPHDQELDTTAFELWFSAQAGRIAELERERDRLQAKVDAFTNGETFLVLREEDRAKAAAELSDADLVKWVRWALVSSAQHFESDDRSAMEVLTMRSVINLAALVHASNATKATFSVDGVSWKGVPDGGDWTVTITRSDAPPVARAALERRS</sequence>
<accession>A0ABY7NQS5</accession>
<dbReference type="Proteomes" id="UP001210865">
    <property type="component" value="Chromosome"/>
</dbReference>
<protein>
    <submittedName>
        <fullName evidence="2">Uncharacterized protein</fullName>
    </submittedName>
</protein>
<keyword evidence="3" id="KW-1185">Reference proteome</keyword>
<evidence type="ECO:0000313" key="3">
    <source>
        <dbReference type="Proteomes" id="UP001210865"/>
    </source>
</evidence>
<name>A0ABY7NQS5_9SPHN</name>
<feature type="coiled-coil region" evidence="1">
    <location>
        <begin position="141"/>
        <end position="168"/>
    </location>
</feature>
<evidence type="ECO:0000313" key="2">
    <source>
        <dbReference type="EMBL" id="WBO23899.1"/>
    </source>
</evidence>